<dbReference type="EMBL" id="QUTG01004032">
    <property type="protein sequence ID" value="RHY89332.1"/>
    <property type="molecule type" value="Genomic_DNA"/>
</dbReference>
<dbReference type="Proteomes" id="UP000285712">
    <property type="component" value="Unassembled WGS sequence"/>
</dbReference>
<evidence type="ECO:0000313" key="6">
    <source>
        <dbReference type="Proteomes" id="UP000285712"/>
    </source>
</evidence>
<dbReference type="PROSITE" id="PS50195">
    <property type="entry name" value="PX"/>
    <property type="match status" value="1"/>
</dbReference>
<dbReference type="AlphaFoldDB" id="A0A3L6UY27"/>
<dbReference type="Proteomes" id="UP000275652">
    <property type="component" value="Unassembled WGS sequence"/>
</dbReference>
<accession>A0A3L6UY27</accession>
<sequence>MGCTQSTTSATAEPQQPEATTASGATDQPAAAAVVAAPTSTTTGTVAKTEATVPLTSDATPEVPVVDGQEVTIVGHSIDAKGVVLYHIQTPATDGSDQPVIVKKRFNEFKQFHRQVSASSTDAPVLPALPSAGLFTTFQRTQDTLIKTRSARLQEILQAASRDQVVAFVAEQPKTPEVVVDEAPVVVAEVETTNATAPLDQKPAESAPTDTAPATAEVLQPAASAVAESTAEVAVQPAAVAEVPVKTDAVPKSEPVQVVEVATAVASSKQQDAPPANVDVIVPVVRADEKAATAVA</sequence>
<dbReference type="EMBL" id="QUTI01036215">
    <property type="protein sequence ID" value="RLO01460.1"/>
    <property type="molecule type" value="Genomic_DNA"/>
</dbReference>
<evidence type="ECO:0000313" key="5">
    <source>
        <dbReference type="Proteomes" id="UP000275652"/>
    </source>
</evidence>
<dbReference type="VEuPathDB" id="FungiDB:H257_16755"/>
<organism evidence="3 6">
    <name type="scientific">Aphanomyces astaci</name>
    <name type="common">Crayfish plague agent</name>
    <dbReference type="NCBI Taxonomy" id="112090"/>
    <lineage>
        <taxon>Eukaryota</taxon>
        <taxon>Sar</taxon>
        <taxon>Stramenopiles</taxon>
        <taxon>Oomycota</taxon>
        <taxon>Saprolegniomycetes</taxon>
        <taxon>Saprolegniales</taxon>
        <taxon>Verrucalvaceae</taxon>
        <taxon>Aphanomyces</taxon>
    </lineage>
</organism>
<dbReference type="Pfam" id="PF00787">
    <property type="entry name" value="PX"/>
    <property type="match status" value="1"/>
</dbReference>
<evidence type="ECO:0000313" key="4">
    <source>
        <dbReference type="EMBL" id="RLO01460.1"/>
    </source>
</evidence>
<feature type="compositionally biased region" description="Polar residues" evidence="1">
    <location>
        <begin position="1"/>
        <end position="24"/>
    </location>
</feature>
<dbReference type="Gene3D" id="3.30.1520.10">
    <property type="entry name" value="Phox-like domain"/>
    <property type="match status" value="1"/>
</dbReference>
<evidence type="ECO:0000259" key="2">
    <source>
        <dbReference type="PROSITE" id="PS50195"/>
    </source>
</evidence>
<protein>
    <recommendedName>
        <fullName evidence="2">PX domain-containing protein</fullName>
    </recommendedName>
</protein>
<reference evidence="4 5" key="1">
    <citation type="journal article" date="2018" name="J. Invertebr. Pathol.">
        <title>New genotyping method for the causative agent of crayfish plague (Aphanomyces astaci) based on whole genome data.</title>
        <authorList>
            <person name="Minardi D."/>
            <person name="Studholme D.J."/>
            <person name="van der Giezen M."/>
            <person name="Pretto T."/>
            <person name="Oidtmann B."/>
        </authorList>
    </citation>
    <scope>NUCLEOTIDE SEQUENCE [LARGE SCALE GENOMIC DNA]</scope>
    <source>
        <strain evidence="4 5">KB13</strain>
    </source>
</reference>
<evidence type="ECO:0000313" key="3">
    <source>
        <dbReference type="EMBL" id="RHY89332.1"/>
    </source>
</evidence>
<feature type="domain" description="PX" evidence="2">
    <location>
        <begin position="64"/>
        <end position="186"/>
    </location>
</feature>
<feature type="region of interest" description="Disordered" evidence="1">
    <location>
        <begin position="1"/>
        <end position="49"/>
    </location>
</feature>
<dbReference type="InterPro" id="IPR001683">
    <property type="entry name" value="PX_dom"/>
</dbReference>
<reference evidence="3 6" key="2">
    <citation type="submission" date="2018-08" db="EMBL/GenBank/DDBJ databases">
        <title>Aphanomyces genome sequencing and annotation.</title>
        <authorList>
            <person name="Minardi D."/>
            <person name="Oidtmann B."/>
            <person name="Van Der Giezen M."/>
            <person name="Studholme D.J."/>
        </authorList>
    </citation>
    <scope>NUCLEOTIDE SEQUENCE [LARGE SCALE GENOMIC DNA]</scope>
    <source>
        <strain evidence="3 6">Sv</strain>
    </source>
</reference>
<feature type="compositionally biased region" description="Low complexity" evidence="1">
    <location>
        <begin position="25"/>
        <end position="49"/>
    </location>
</feature>
<dbReference type="InterPro" id="IPR036871">
    <property type="entry name" value="PX_dom_sf"/>
</dbReference>
<comment type="caution">
    <text evidence="3">The sequence shown here is derived from an EMBL/GenBank/DDBJ whole genome shotgun (WGS) entry which is preliminary data.</text>
</comment>
<dbReference type="SUPFAM" id="SSF64268">
    <property type="entry name" value="PX domain"/>
    <property type="match status" value="1"/>
</dbReference>
<gene>
    <name evidence="4" type="ORF">DYB28_014515</name>
    <name evidence="3" type="ORF">DYB35_013298</name>
</gene>
<name>A0A3L6UY27_APHAT</name>
<dbReference type="GO" id="GO:0035091">
    <property type="term" value="F:phosphatidylinositol binding"/>
    <property type="evidence" value="ECO:0007669"/>
    <property type="project" value="InterPro"/>
</dbReference>
<proteinExistence type="predicted"/>
<evidence type="ECO:0000256" key="1">
    <source>
        <dbReference type="SAM" id="MobiDB-lite"/>
    </source>
</evidence>
<dbReference type="CDD" id="cd06093">
    <property type="entry name" value="PX_domain"/>
    <property type="match status" value="1"/>
</dbReference>